<dbReference type="GO" id="GO:0016020">
    <property type="term" value="C:membrane"/>
    <property type="evidence" value="ECO:0007669"/>
    <property type="project" value="UniProtKB-SubCell"/>
</dbReference>
<feature type="transmembrane region" description="Helical" evidence="13">
    <location>
        <begin position="99"/>
        <end position="122"/>
    </location>
</feature>
<dbReference type="AlphaFoldDB" id="A0A838L6D0"/>
<evidence type="ECO:0000256" key="6">
    <source>
        <dbReference type="ARBA" id="ARBA00022826"/>
    </source>
</evidence>
<keyword evidence="15" id="KW-1185">Reference proteome</keyword>
<evidence type="ECO:0000256" key="2">
    <source>
        <dbReference type="ARBA" id="ARBA00006920"/>
    </source>
</evidence>
<evidence type="ECO:0000256" key="10">
    <source>
        <dbReference type="ARBA" id="ARBA00023136"/>
    </source>
</evidence>
<comment type="catalytic activity">
    <reaction evidence="12">
        <text>K(+)(in) = K(+)(out)</text>
        <dbReference type="Rhea" id="RHEA:29463"/>
        <dbReference type="ChEBI" id="CHEBI:29103"/>
    </reaction>
</comment>
<protein>
    <submittedName>
        <fullName evidence="14">DUF1211 domain-containing protein</fullName>
    </submittedName>
</protein>
<feature type="transmembrane region" description="Helical" evidence="13">
    <location>
        <begin position="35"/>
        <end position="55"/>
    </location>
</feature>
<evidence type="ECO:0000256" key="3">
    <source>
        <dbReference type="ARBA" id="ARBA00022448"/>
    </source>
</evidence>
<evidence type="ECO:0000313" key="14">
    <source>
        <dbReference type="EMBL" id="MBA2934019.1"/>
    </source>
</evidence>
<dbReference type="EMBL" id="JACEIB010000005">
    <property type="protein sequence ID" value="MBA2934019.1"/>
    <property type="molecule type" value="Genomic_DNA"/>
</dbReference>
<keyword evidence="11" id="KW-0407">Ion channel</keyword>
<evidence type="ECO:0000256" key="4">
    <source>
        <dbReference type="ARBA" id="ARBA00022538"/>
    </source>
</evidence>
<reference evidence="14 15" key="1">
    <citation type="submission" date="2020-07" db="EMBL/GenBank/DDBJ databases">
        <authorList>
            <person name="Sun Q."/>
        </authorList>
    </citation>
    <scope>NUCLEOTIDE SEQUENCE [LARGE SCALE GENOMIC DNA]</scope>
    <source>
        <strain evidence="14 15">CGMCC 1.13654</strain>
    </source>
</reference>
<keyword evidence="9" id="KW-0406">Ion transport</keyword>
<dbReference type="Proteomes" id="UP000570166">
    <property type="component" value="Unassembled WGS sequence"/>
</dbReference>
<feature type="transmembrane region" description="Helical" evidence="13">
    <location>
        <begin position="151"/>
        <end position="181"/>
    </location>
</feature>
<evidence type="ECO:0000313" key="15">
    <source>
        <dbReference type="Proteomes" id="UP000570166"/>
    </source>
</evidence>
<dbReference type="Pfam" id="PF06736">
    <property type="entry name" value="TMEM175"/>
    <property type="match status" value="1"/>
</dbReference>
<evidence type="ECO:0000256" key="8">
    <source>
        <dbReference type="ARBA" id="ARBA00022989"/>
    </source>
</evidence>
<keyword evidence="6" id="KW-0631">Potassium channel</keyword>
<comment type="subcellular location">
    <subcellularLocation>
        <location evidence="1">Membrane</location>
        <topology evidence="1">Multi-pass membrane protein</topology>
    </subcellularLocation>
</comment>
<dbReference type="InterPro" id="IPR010617">
    <property type="entry name" value="TMEM175-like"/>
</dbReference>
<dbReference type="PANTHER" id="PTHR31462">
    <property type="entry name" value="ENDOSOMAL/LYSOSOMAL POTASSIUM CHANNEL TMEM175"/>
    <property type="match status" value="1"/>
</dbReference>
<accession>A0A838L6D0</accession>
<keyword evidence="8 13" id="KW-1133">Transmembrane helix</keyword>
<keyword evidence="7" id="KW-0630">Potassium</keyword>
<dbReference type="GO" id="GO:0005267">
    <property type="term" value="F:potassium channel activity"/>
    <property type="evidence" value="ECO:0007669"/>
    <property type="project" value="UniProtKB-KW"/>
</dbReference>
<evidence type="ECO:0000256" key="1">
    <source>
        <dbReference type="ARBA" id="ARBA00004141"/>
    </source>
</evidence>
<sequence>MKTERMTAFTDGVVAIIITIMVLELKVPESADLKGLLGAAPILAAYVLSYINVGLYWNNHHHLLQTADHIDGRSLWANLFLLFWLSLVPFVIRWIDEAGFVALPVAAYGFVLGLSGASYLWLQREIIRVNGGPDSHLARALGPDWKGRLSLAGYTVATIAAFFAPRLAIAVYVVIACIWLIPDRRIERRLTDSA</sequence>
<proteinExistence type="inferred from homology"/>
<evidence type="ECO:0000256" key="11">
    <source>
        <dbReference type="ARBA" id="ARBA00023303"/>
    </source>
</evidence>
<feature type="transmembrane region" description="Helical" evidence="13">
    <location>
        <begin position="75"/>
        <end position="92"/>
    </location>
</feature>
<evidence type="ECO:0000256" key="12">
    <source>
        <dbReference type="ARBA" id="ARBA00034430"/>
    </source>
</evidence>
<organism evidence="14 15">
    <name type="scientific">Sphingomonas chungangi</name>
    <dbReference type="NCBI Taxonomy" id="2683589"/>
    <lineage>
        <taxon>Bacteria</taxon>
        <taxon>Pseudomonadati</taxon>
        <taxon>Pseudomonadota</taxon>
        <taxon>Alphaproteobacteria</taxon>
        <taxon>Sphingomonadales</taxon>
        <taxon>Sphingomonadaceae</taxon>
        <taxon>Sphingomonas</taxon>
    </lineage>
</organism>
<name>A0A838L6D0_9SPHN</name>
<keyword evidence="10 13" id="KW-0472">Membrane</keyword>
<comment type="caution">
    <text evidence="14">The sequence shown here is derived from an EMBL/GenBank/DDBJ whole genome shotgun (WGS) entry which is preliminary data.</text>
</comment>
<evidence type="ECO:0000256" key="13">
    <source>
        <dbReference type="SAM" id="Phobius"/>
    </source>
</evidence>
<evidence type="ECO:0000256" key="7">
    <source>
        <dbReference type="ARBA" id="ARBA00022958"/>
    </source>
</evidence>
<gene>
    <name evidence="14" type="ORF">HZF05_07890</name>
</gene>
<evidence type="ECO:0000256" key="5">
    <source>
        <dbReference type="ARBA" id="ARBA00022692"/>
    </source>
</evidence>
<comment type="similarity">
    <text evidence="2">Belongs to the TMEM175 family.</text>
</comment>
<keyword evidence="3" id="KW-0813">Transport</keyword>
<dbReference type="PANTHER" id="PTHR31462:SF5">
    <property type="entry name" value="ENDOSOMAL_LYSOSOMAL PROTON CHANNEL TMEM175"/>
    <property type="match status" value="1"/>
</dbReference>
<keyword evidence="5 13" id="KW-0812">Transmembrane</keyword>
<dbReference type="GO" id="GO:0015252">
    <property type="term" value="F:proton channel activity"/>
    <property type="evidence" value="ECO:0007669"/>
    <property type="project" value="InterPro"/>
</dbReference>
<evidence type="ECO:0000256" key="9">
    <source>
        <dbReference type="ARBA" id="ARBA00023065"/>
    </source>
</evidence>
<keyword evidence="4" id="KW-0633">Potassium transport</keyword>